<sequence length="190" mass="22382">MLTKKQLTLLDPATWDDRNDSYYLSLYTKKRSVKRTLALCLSEKNETYHHWSIFTSRESGVCIIFDREKLETHLDTQKDIMHGPVKYMMLSKMRKGDINITDLPFLKRYAFTDESEYRIIYPSHQDIGFKNISIPLDTIKKISINPWAPDAFFEVIKETIRKIDGCEKIKIGKSSLIDNKEWRRIGDNIL</sequence>
<protein>
    <submittedName>
        <fullName evidence="1">DUF2971 domain-containing protein</fullName>
    </submittedName>
</protein>
<dbReference type="RefSeq" id="WP_158003839.1">
    <property type="nucleotide sequence ID" value="NZ_CAYAEA010000004.1"/>
</dbReference>
<comment type="caution">
    <text evidence="1">The sequence shown here is derived from an EMBL/GenBank/DDBJ whole genome shotgun (WGS) entry which is preliminary data.</text>
</comment>
<proteinExistence type="predicted"/>
<evidence type="ECO:0000313" key="2">
    <source>
        <dbReference type="Proteomes" id="UP000673434"/>
    </source>
</evidence>
<dbReference type="Proteomes" id="UP000673434">
    <property type="component" value="Unassembled WGS sequence"/>
</dbReference>
<dbReference type="AlphaFoldDB" id="A0AAP2BEY0"/>
<evidence type="ECO:0000313" key="1">
    <source>
        <dbReference type="EMBL" id="MBQ0599048.1"/>
    </source>
</evidence>
<name>A0AAP2BEY0_KLEOX</name>
<accession>A0AAP2BEY0</accession>
<organism evidence="1 2">
    <name type="scientific">Klebsiella oxytoca</name>
    <dbReference type="NCBI Taxonomy" id="571"/>
    <lineage>
        <taxon>Bacteria</taxon>
        <taxon>Pseudomonadati</taxon>
        <taxon>Pseudomonadota</taxon>
        <taxon>Gammaproteobacteria</taxon>
        <taxon>Enterobacterales</taxon>
        <taxon>Enterobacteriaceae</taxon>
        <taxon>Klebsiella/Raoultella group</taxon>
        <taxon>Klebsiella</taxon>
    </lineage>
</organism>
<reference evidence="1 2" key="1">
    <citation type="submission" date="2021-03" db="EMBL/GenBank/DDBJ databases">
        <authorList>
            <person name="Stanton E."/>
        </authorList>
    </citation>
    <scope>NUCLEOTIDE SEQUENCE [LARGE SCALE GENOMIC DNA]</scope>
    <source>
        <strain evidence="1 2">2020EL-00037</strain>
    </source>
</reference>
<gene>
    <name evidence="1" type="ORF">J7S78_04445</name>
</gene>
<keyword evidence="2" id="KW-1185">Reference proteome</keyword>
<dbReference type="EMBL" id="JAGKON010000004">
    <property type="protein sequence ID" value="MBQ0599048.1"/>
    <property type="molecule type" value="Genomic_DNA"/>
</dbReference>